<gene>
    <name evidence="6" type="ORF">WMW72_21215</name>
</gene>
<protein>
    <recommendedName>
        <fullName evidence="5">Probable membrane transporter protein</fullName>
    </recommendedName>
</protein>
<evidence type="ECO:0000256" key="4">
    <source>
        <dbReference type="ARBA" id="ARBA00023136"/>
    </source>
</evidence>
<dbReference type="RefSeq" id="WP_341417570.1">
    <property type="nucleotide sequence ID" value="NZ_JBBPCC010000014.1"/>
</dbReference>
<dbReference type="PANTHER" id="PTHR43483:SF3">
    <property type="entry name" value="MEMBRANE TRANSPORTER PROTEIN HI_0806-RELATED"/>
    <property type="match status" value="1"/>
</dbReference>
<feature type="transmembrane region" description="Helical" evidence="5">
    <location>
        <begin position="94"/>
        <end position="114"/>
    </location>
</feature>
<evidence type="ECO:0000256" key="2">
    <source>
        <dbReference type="ARBA" id="ARBA00022692"/>
    </source>
</evidence>
<evidence type="ECO:0000256" key="3">
    <source>
        <dbReference type="ARBA" id="ARBA00022989"/>
    </source>
</evidence>
<feature type="transmembrane region" description="Helical" evidence="5">
    <location>
        <begin position="190"/>
        <end position="208"/>
    </location>
</feature>
<dbReference type="EMBL" id="JBBPCC010000014">
    <property type="protein sequence ID" value="MEK8130432.1"/>
    <property type="molecule type" value="Genomic_DNA"/>
</dbReference>
<dbReference type="InterPro" id="IPR002781">
    <property type="entry name" value="TM_pro_TauE-like"/>
</dbReference>
<dbReference type="Proteomes" id="UP001469365">
    <property type="component" value="Unassembled WGS sequence"/>
</dbReference>
<keyword evidence="2 5" id="KW-0812">Transmembrane</keyword>
<evidence type="ECO:0000256" key="1">
    <source>
        <dbReference type="ARBA" id="ARBA00004141"/>
    </source>
</evidence>
<feature type="transmembrane region" description="Helical" evidence="5">
    <location>
        <begin position="126"/>
        <end position="148"/>
    </location>
</feature>
<feature type="transmembrane region" description="Helical" evidence="5">
    <location>
        <begin position="220"/>
        <end position="240"/>
    </location>
</feature>
<feature type="transmembrane region" description="Helical" evidence="5">
    <location>
        <begin position="43"/>
        <end position="62"/>
    </location>
</feature>
<dbReference type="Pfam" id="PF01925">
    <property type="entry name" value="TauE"/>
    <property type="match status" value="1"/>
</dbReference>
<keyword evidence="4 5" id="KW-0472">Membrane</keyword>
<comment type="subcellular location">
    <subcellularLocation>
        <location evidence="5">Cell membrane</location>
        <topology evidence="5">Multi-pass membrane protein</topology>
    </subcellularLocation>
    <subcellularLocation>
        <location evidence="1">Membrane</location>
        <topology evidence="1">Multi-pass membrane protein</topology>
    </subcellularLocation>
</comment>
<feature type="transmembrane region" description="Helical" evidence="5">
    <location>
        <begin position="69"/>
        <end position="88"/>
    </location>
</feature>
<organism evidence="6 7">
    <name type="scientific">Paenibacillus filicis</name>
    <dbReference type="NCBI Taxonomy" id="669464"/>
    <lineage>
        <taxon>Bacteria</taxon>
        <taxon>Bacillati</taxon>
        <taxon>Bacillota</taxon>
        <taxon>Bacilli</taxon>
        <taxon>Bacillales</taxon>
        <taxon>Paenibacillaceae</taxon>
        <taxon>Paenibacillus</taxon>
    </lineage>
</organism>
<keyword evidence="5" id="KW-1003">Cell membrane</keyword>
<evidence type="ECO:0000313" key="6">
    <source>
        <dbReference type="EMBL" id="MEK8130432.1"/>
    </source>
</evidence>
<reference evidence="6 7" key="1">
    <citation type="submission" date="2024-04" db="EMBL/GenBank/DDBJ databases">
        <title>draft genome sequnece of Paenibacillus filicis.</title>
        <authorList>
            <person name="Kim D.-U."/>
        </authorList>
    </citation>
    <scope>NUCLEOTIDE SEQUENCE [LARGE SCALE GENOMIC DNA]</scope>
    <source>
        <strain evidence="6 7">KACC14197</strain>
    </source>
</reference>
<sequence>MEPYLFVLLVGLAAGAVSGVVGTGSSIMLLPVLVLTFGPKQAVPIMAVAALMANLARVLAWWRDLDWRAFAAYSVPGVPAAALGARTLLELPSIWLEAGLGLFFLMMIPVRHILAAKQILIRWWQLSLAGAGIGFLTGLVLSTGPLSVPAFASYGLVKGAFLATEAASSLALYASKVATFQELGALPAELLMHGLIVGASLTLGTFAAKALVRRMKAVTFQYVLDVLLLASGLSLLWAALR</sequence>
<name>A0ABU9DNK4_9BACL</name>
<keyword evidence="3 5" id="KW-1133">Transmembrane helix</keyword>
<keyword evidence="7" id="KW-1185">Reference proteome</keyword>
<proteinExistence type="inferred from homology"/>
<comment type="similarity">
    <text evidence="5">Belongs to the 4-toluene sulfonate uptake permease (TSUP) (TC 2.A.102) family.</text>
</comment>
<evidence type="ECO:0000256" key="5">
    <source>
        <dbReference type="RuleBase" id="RU363041"/>
    </source>
</evidence>
<comment type="caution">
    <text evidence="6">The sequence shown here is derived from an EMBL/GenBank/DDBJ whole genome shotgun (WGS) entry which is preliminary data.</text>
</comment>
<evidence type="ECO:0000313" key="7">
    <source>
        <dbReference type="Proteomes" id="UP001469365"/>
    </source>
</evidence>
<dbReference type="PANTHER" id="PTHR43483">
    <property type="entry name" value="MEMBRANE TRANSPORTER PROTEIN HI_0806-RELATED"/>
    <property type="match status" value="1"/>
</dbReference>
<accession>A0ABU9DNK4</accession>